<dbReference type="EMBL" id="CP071770">
    <property type="protein sequence ID" value="QTD62696.1"/>
    <property type="molecule type" value="Genomic_DNA"/>
</dbReference>
<dbReference type="Gene3D" id="1.10.720.30">
    <property type="entry name" value="SAP domain"/>
    <property type="match status" value="1"/>
</dbReference>
<keyword evidence="2" id="KW-1185">Reference proteome</keyword>
<organism evidence="1 2">
    <name type="scientific">Acinetobacter towneri</name>
    <dbReference type="NCBI Taxonomy" id="202956"/>
    <lineage>
        <taxon>Bacteria</taxon>
        <taxon>Pseudomonadati</taxon>
        <taxon>Pseudomonadota</taxon>
        <taxon>Gammaproteobacteria</taxon>
        <taxon>Moraxellales</taxon>
        <taxon>Moraxellaceae</taxon>
        <taxon>Acinetobacter</taxon>
    </lineage>
</organism>
<dbReference type="RefSeq" id="WP_207974008.1">
    <property type="nucleotide sequence ID" value="NZ_CP071770.1"/>
</dbReference>
<name>A0ABX7THT4_9GAMM</name>
<reference evidence="1 2" key="1">
    <citation type="journal article" date="2020" name="Front. Cell. Infect. Microbiol.">
        <title>Characterization of Three Porcine Acinetobacter towneri Strains Co-Harboring tet(X3) and bla OXA-58.</title>
        <authorList>
            <person name="Ma J."/>
            <person name="Wang J."/>
            <person name="Feng J."/>
            <person name="Liu Y."/>
            <person name="Yang B."/>
            <person name="Li R."/>
            <person name="Bai L."/>
            <person name="He T."/>
            <person name="Wang X."/>
            <person name="Yang Z."/>
        </authorList>
    </citation>
    <scope>NUCLEOTIDE SEQUENCE [LARGE SCALE GENOMIC DNA]</scope>
    <source>
        <strain evidence="1 2">GX5</strain>
    </source>
</reference>
<evidence type="ECO:0008006" key="3">
    <source>
        <dbReference type="Google" id="ProtNLM"/>
    </source>
</evidence>
<dbReference type="InterPro" id="IPR036269">
    <property type="entry name" value="Rho_N_sf"/>
</dbReference>
<evidence type="ECO:0000313" key="2">
    <source>
        <dbReference type="Proteomes" id="UP000663954"/>
    </source>
</evidence>
<sequence>MSNTEYPKMLYSGDKESYSSRIVHTAEEEQQFRGIGLMDYADLPDPEPKVEAPSEAPQGFVTTEQFDAVAERLAAAESEIERLKQGGIKTVDYSTYTKEELQALITEQGKTFKSSDTKAELIAILES</sequence>
<protein>
    <recommendedName>
        <fullName evidence="3">HeH/LEM domain-containing protein</fullName>
    </recommendedName>
</protein>
<gene>
    <name evidence="1" type="ORF">J4G45_05955</name>
</gene>
<dbReference type="SUPFAM" id="SSF68912">
    <property type="entry name" value="Rho N-terminal domain-like"/>
    <property type="match status" value="1"/>
</dbReference>
<accession>A0ABX7THT4</accession>
<evidence type="ECO:0000313" key="1">
    <source>
        <dbReference type="EMBL" id="QTD62696.1"/>
    </source>
</evidence>
<dbReference type="InterPro" id="IPR036361">
    <property type="entry name" value="SAP_dom_sf"/>
</dbReference>
<proteinExistence type="predicted"/>
<dbReference type="Proteomes" id="UP000663954">
    <property type="component" value="Chromosome"/>
</dbReference>